<dbReference type="Gene3D" id="3.40.50.2000">
    <property type="entry name" value="Glycogen Phosphorylase B"/>
    <property type="match status" value="2"/>
</dbReference>
<dbReference type="Pfam" id="PF13439">
    <property type="entry name" value="Glyco_transf_4"/>
    <property type="match status" value="1"/>
</dbReference>
<keyword evidence="3" id="KW-0808">Transferase</keyword>
<reference evidence="3 4" key="1">
    <citation type="submission" date="2016-10" db="EMBL/GenBank/DDBJ databases">
        <authorList>
            <person name="de Groot N.N."/>
        </authorList>
    </citation>
    <scope>NUCLEOTIDE SEQUENCE [LARGE SCALE GENOMIC DNA]</scope>
    <source>
        <strain evidence="3 4">CGMCC 1.7659</strain>
    </source>
</reference>
<feature type="domain" description="Glycosyltransferase subfamily 4-like N-terminal" evidence="2">
    <location>
        <begin position="13"/>
        <end position="170"/>
    </location>
</feature>
<dbReference type="EMBL" id="FOVF01000002">
    <property type="protein sequence ID" value="SFN00252.1"/>
    <property type="molecule type" value="Genomic_DNA"/>
</dbReference>
<evidence type="ECO:0000313" key="4">
    <source>
        <dbReference type="Proteomes" id="UP000198575"/>
    </source>
</evidence>
<evidence type="ECO:0000259" key="1">
    <source>
        <dbReference type="Pfam" id="PF00534"/>
    </source>
</evidence>
<dbReference type="Pfam" id="PF00534">
    <property type="entry name" value="Glycos_transf_1"/>
    <property type="match status" value="1"/>
</dbReference>
<dbReference type="GO" id="GO:0016757">
    <property type="term" value="F:glycosyltransferase activity"/>
    <property type="evidence" value="ECO:0007669"/>
    <property type="project" value="InterPro"/>
</dbReference>
<feature type="domain" description="Glycosyl transferase family 1" evidence="1">
    <location>
        <begin position="181"/>
        <end position="346"/>
    </location>
</feature>
<dbReference type="InterPro" id="IPR001296">
    <property type="entry name" value="Glyco_trans_1"/>
</dbReference>
<evidence type="ECO:0000259" key="2">
    <source>
        <dbReference type="Pfam" id="PF13439"/>
    </source>
</evidence>
<dbReference type="AlphaFoldDB" id="A0A1I4VGD2"/>
<dbReference type="STRING" id="578942.SAMN05216289_10261"/>
<sequence length="373" mass="40423">MNISHFVENLNRGGLERAVIDLVRAQVALGHRCQVICLFERGSLADELAELDVPVHACGKRRGFDLSALKRARRRLREHATGILHTHNATAHYHAVLAALGLPIQRTINTRHGMGALEIGSRREWLYRRSLARTDAVVTVCETARRELLRLGAVPESKLVAIPNGIRIERYAAADASMRGRLRDSLGLPAQTRVIGTVGRLAPAKDHLGLITAFAELSGRVPDCALVIVGDGELRGELEARIRAAALQDRVFLLGDRNDVGDLLRGFDLFAMSSRTEGYSIALLEASAAALPIVATDVGGNAEIVRDGVNGRLVPAGDSLRMMTALQELVEDPALRAVLGQAGREWALREGSFTTMAKRYDALYAARGVGDSD</sequence>
<organism evidence="3 4">
    <name type="scientific">Dokdonella immobilis</name>
    <dbReference type="NCBI Taxonomy" id="578942"/>
    <lineage>
        <taxon>Bacteria</taxon>
        <taxon>Pseudomonadati</taxon>
        <taxon>Pseudomonadota</taxon>
        <taxon>Gammaproteobacteria</taxon>
        <taxon>Lysobacterales</taxon>
        <taxon>Rhodanobacteraceae</taxon>
        <taxon>Dokdonella</taxon>
    </lineage>
</organism>
<accession>A0A1I4VGD2</accession>
<keyword evidence="4" id="KW-1185">Reference proteome</keyword>
<protein>
    <submittedName>
        <fullName evidence="3">Glycosyltransferase involved in cell wall bisynthesis</fullName>
    </submittedName>
</protein>
<name>A0A1I4VGD2_9GAMM</name>
<dbReference type="GO" id="GO:1901135">
    <property type="term" value="P:carbohydrate derivative metabolic process"/>
    <property type="evidence" value="ECO:0007669"/>
    <property type="project" value="UniProtKB-ARBA"/>
</dbReference>
<dbReference type="RefSeq" id="WP_092404246.1">
    <property type="nucleotide sequence ID" value="NZ_FOVF01000002.1"/>
</dbReference>
<gene>
    <name evidence="3" type="ORF">SAMN05216289_10261</name>
</gene>
<proteinExistence type="predicted"/>
<dbReference type="OrthoDB" id="5290958at2"/>
<dbReference type="PANTHER" id="PTHR12526">
    <property type="entry name" value="GLYCOSYLTRANSFERASE"/>
    <property type="match status" value="1"/>
</dbReference>
<dbReference type="InterPro" id="IPR028098">
    <property type="entry name" value="Glyco_trans_4-like_N"/>
</dbReference>
<dbReference type="SUPFAM" id="SSF53756">
    <property type="entry name" value="UDP-Glycosyltransferase/glycogen phosphorylase"/>
    <property type="match status" value="1"/>
</dbReference>
<evidence type="ECO:0000313" key="3">
    <source>
        <dbReference type="EMBL" id="SFN00252.1"/>
    </source>
</evidence>
<dbReference type="Proteomes" id="UP000198575">
    <property type="component" value="Unassembled WGS sequence"/>
</dbReference>